<dbReference type="Proteomes" id="UP000247772">
    <property type="component" value="Unassembled WGS sequence"/>
</dbReference>
<accession>A0A2U1ACG2</accession>
<dbReference type="EMBL" id="QJSQ01000001">
    <property type="protein sequence ID" value="PYE28115.1"/>
    <property type="molecule type" value="Genomic_DNA"/>
</dbReference>
<evidence type="ECO:0000313" key="3">
    <source>
        <dbReference type="Proteomes" id="UP000247772"/>
    </source>
</evidence>
<keyword evidence="4" id="KW-1185">Reference proteome</keyword>
<name>A0A2U1ACG2_9BURK</name>
<proteinExistence type="predicted"/>
<evidence type="ECO:0000313" key="4">
    <source>
        <dbReference type="Proteomes" id="UP000533533"/>
    </source>
</evidence>
<evidence type="ECO:0000313" key="1">
    <source>
        <dbReference type="EMBL" id="MBB2925636.1"/>
    </source>
</evidence>
<organism evidence="2 3">
    <name type="scientific">Paraburkholderia silvatlantica</name>
    <dbReference type="NCBI Taxonomy" id="321895"/>
    <lineage>
        <taxon>Bacteria</taxon>
        <taxon>Pseudomonadati</taxon>
        <taxon>Pseudomonadota</taxon>
        <taxon>Betaproteobacteria</taxon>
        <taxon>Burkholderiales</taxon>
        <taxon>Burkholderiaceae</taxon>
        <taxon>Paraburkholderia</taxon>
    </lineage>
</organism>
<reference evidence="2 3" key="1">
    <citation type="submission" date="2018-06" db="EMBL/GenBank/DDBJ databases">
        <title>Genomic Encyclopedia of Type Strains, Phase IV (KMG-V): Genome sequencing to study the core and pangenomes of soil and plant-associated prokaryotes.</title>
        <authorList>
            <person name="Whitman W."/>
        </authorList>
    </citation>
    <scope>NUCLEOTIDE SEQUENCE [LARGE SCALE GENOMIC DNA]</scope>
    <source>
        <strain evidence="2 3">SRCL-318</strain>
        <strain evidence="1 4">SRMrh-85</strain>
    </source>
</reference>
<dbReference type="OrthoDB" id="5429547at2"/>
<gene>
    <name evidence="2" type="ORF">C7410_101447</name>
    <name evidence="1" type="ORF">FHX59_000042</name>
</gene>
<evidence type="ECO:0000313" key="2">
    <source>
        <dbReference type="EMBL" id="PYE28115.1"/>
    </source>
</evidence>
<dbReference type="Proteomes" id="UP000533533">
    <property type="component" value="Unassembled WGS sequence"/>
</dbReference>
<dbReference type="RefSeq" id="WP_110385023.1">
    <property type="nucleotide sequence ID" value="NZ_JACHVZ010000001.1"/>
</dbReference>
<evidence type="ECO:0008006" key="5">
    <source>
        <dbReference type="Google" id="ProtNLM"/>
    </source>
</evidence>
<comment type="caution">
    <text evidence="2">The sequence shown here is derived from an EMBL/GenBank/DDBJ whole genome shotgun (WGS) entry which is preliminary data.</text>
</comment>
<dbReference type="InterPro" id="IPR038763">
    <property type="entry name" value="DHH_sf"/>
</dbReference>
<dbReference type="EMBL" id="JACHVZ010000001">
    <property type="protein sequence ID" value="MBB2925636.1"/>
    <property type="molecule type" value="Genomic_DNA"/>
</dbReference>
<dbReference type="SUPFAM" id="SSF64182">
    <property type="entry name" value="DHH phosphoesterases"/>
    <property type="match status" value="1"/>
</dbReference>
<dbReference type="AlphaFoldDB" id="A0A2U1ACG2"/>
<sequence>MAHFDVFNGDADGICALHQLRLARPREATLITGAKRDIALVERVSAQPGDSLTVLDISFDVNRKALTALLAKDVAIEYFDHHHAGDLPVNRNLVAHIDTTAQVCTSVLVDRHLAGRYRPWAIAAAWGDNLRDTAQALAQQAGLDTAQAGQLRELGESINYNAYGDCVEDLMIAPLDLYAAMKPYADPFDFIVSEPIVGQLARCRHGDLELAQAIAPLVALQYGSVCVLPDEPWARRVRGVFANVLANEEPSRAHAVLSVNGDGNYAVSVRAPLEAPRGADELCRAFPGGNGRVGAAGIDCLESNRLDAFVTAFARVFGRAKPASA</sequence>
<protein>
    <recommendedName>
        <fullName evidence="5">Acetyltransferase</fullName>
    </recommendedName>
</protein>